<gene>
    <name evidence="2" type="ORF">MNBD_GAMMA16-186</name>
</gene>
<dbReference type="PANTHER" id="PTHR46889">
    <property type="entry name" value="TRANSPOSASE INSF FOR INSERTION SEQUENCE IS3B-RELATED"/>
    <property type="match status" value="1"/>
</dbReference>
<dbReference type="PROSITE" id="PS50994">
    <property type="entry name" value="INTEGRASE"/>
    <property type="match status" value="1"/>
</dbReference>
<dbReference type="InterPro" id="IPR036397">
    <property type="entry name" value="RNaseH_sf"/>
</dbReference>
<dbReference type="Pfam" id="PF13333">
    <property type="entry name" value="rve_2"/>
    <property type="match status" value="1"/>
</dbReference>
<dbReference type="InterPro" id="IPR048020">
    <property type="entry name" value="Transpos_IS3"/>
</dbReference>
<accession>A0A3B0Z8W2</accession>
<dbReference type="GO" id="GO:0015074">
    <property type="term" value="P:DNA integration"/>
    <property type="evidence" value="ECO:0007669"/>
    <property type="project" value="InterPro"/>
</dbReference>
<evidence type="ECO:0000259" key="1">
    <source>
        <dbReference type="PROSITE" id="PS50994"/>
    </source>
</evidence>
<evidence type="ECO:0000313" key="2">
    <source>
        <dbReference type="EMBL" id="VAW85430.1"/>
    </source>
</evidence>
<dbReference type="GO" id="GO:0003676">
    <property type="term" value="F:nucleic acid binding"/>
    <property type="evidence" value="ECO:0007669"/>
    <property type="project" value="InterPro"/>
</dbReference>
<dbReference type="InterPro" id="IPR050900">
    <property type="entry name" value="Transposase_IS3/IS150/IS904"/>
</dbReference>
<dbReference type="EMBL" id="UOFO01000072">
    <property type="protein sequence ID" value="VAW85430.1"/>
    <property type="molecule type" value="Genomic_DNA"/>
</dbReference>
<name>A0A3B0Z8W2_9ZZZZ</name>
<sequence length="171" mass="20140">MWCKSCRSAEVWLADITYIWTDEGWLFLAAILDIFSRRIVGWAMDDNMRVRLTQSALRMAIELRQPEPNLLHHSDRGSQYAAADYQALLDVHEINCSMSRKGNCWDNAPMESFFDTLKTELVYQQRFQTREQARSAIFEYIECFYNRERLHSSIDYNSPEEYESMQAVVNG</sequence>
<dbReference type="AlphaFoldDB" id="A0A3B0Z8W2"/>
<reference evidence="2" key="1">
    <citation type="submission" date="2018-06" db="EMBL/GenBank/DDBJ databases">
        <authorList>
            <person name="Zhirakovskaya E."/>
        </authorList>
    </citation>
    <scope>NUCLEOTIDE SEQUENCE</scope>
</reference>
<organism evidence="2">
    <name type="scientific">hydrothermal vent metagenome</name>
    <dbReference type="NCBI Taxonomy" id="652676"/>
    <lineage>
        <taxon>unclassified sequences</taxon>
        <taxon>metagenomes</taxon>
        <taxon>ecological metagenomes</taxon>
    </lineage>
</organism>
<proteinExistence type="predicted"/>
<dbReference type="SUPFAM" id="SSF53098">
    <property type="entry name" value="Ribonuclease H-like"/>
    <property type="match status" value="1"/>
</dbReference>
<dbReference type="Pfam" id="PF00665">
    <property type="entry name" value="rve"/>
    <property type="match status" value="1"/>
</dbReference>
<protein>
    <submittedName>
        <fullName evidence="2">Mobile element protein</fullName>
    </submittedName>
</protein>
<dbReference type="PANTHER" id="PTHR46889:SF4">
    <property type="entry name" value="TRANSPOSASE INSO FOR INSERTION SEQUENCE ELEMENT IS911B-RELATED"/>
    <property type="match status" value="1"/>
</dbReference>
<dbReference type="NCBIfam" id="NF033516">
    <property type="entry name" value="transpos_IS3"/>
    <property type="match status" value="1"/>
</dbReference>
<dbReference type="InterPro" id="IPR012337">
    <property type="entry name" value="RNaseH-like_sf"/>
</dbReference>
<dbReference type="Gene3D" id="3.30.420.10">
    <property type="entry name" value="Ribonuclease H-like superfamily/Ribonuclease H"/>
    <property type="match status" value="1"/>
</dbReference>
<dbReference type="InterPro" id="IPR001584">
    <property type="entry name" value="Integrase_cat-core"/>
</dbReference>
<feature type="domain" description="Integrase catalytic" evidence="1">
    <location>
        <begin position="4"/>
        <end position="167"/>
    </location>
</feature>